<reference evidence="11" key="1">
    <citation type="submission" date="2016-05" db="EMBL/GenBank/DDBJ databases">
        <title>Comparative genomics of biotechnologically important yeasts.</title>
        <authorList>
            <consortium name="DOE Joint Genome Institute"/>
            <person name="Riley R."/>
            <person name="Haridas S."/>
            <person name="Wolfe K.H."/>
            <person name="Lopes M.R."/>
            <person name="Hittinger C.T."/>
            <person name="Goker M."/>
            <person name="Salamov A."/>
            <person name="Wisecaver J."/>
            <person name="Long T.M."/>
            <person name="Aerts A.L."/>
            <person name="Barry K."/>
            <person name="Choi C."/>
            <person name="Clum A."/>
            <person name="Coughlan A.Y."/>
            <person name="Deshpande S."/>
            <person name="Douglass A.P."/>
            <person name="Hanson S.J."/>
            <person name="Klenk H.-P."/>
            <person name="Labutti K."/>
            <person name="Lapidus A."/>
            <person name="Lindquist E."/>
            <person name="Lipzen A."/>
            <person name="Meier-Kolthoff J.P."/>
            <person name="Ohm R.A."/>
            <person name="Otillar R.P."/>
            <person name="Pangilinan J."/>
            <person name="Peng Y."/>
            <person name="Rokas A."/>
            <person name="Rosa C.A."/>
            <person name="Scheuner C."/>
            <person name="Sibirny A.A."/>
            <person name="Slot J.C."/>
            <person name="Stielow J.B."/>
            <person name="Sun H."/>
            <person name="Kurtzman C.P."/>
            <person name="Blackwell M."/>
            <person name="Grigoriev I.V."/>
            <person name="Jeffries T.W."/>
        </authorList>
    </citation>
    <scope>NUCLEOTIDE SEQUENCE [LARGE SCALE GENOMIC DNA]</scope>
    <source>
        <strain evidence="11">NRRL Y-12698</strain>
    </source>
</reference>
<dbReference type="GO" id="GO:0005737">
    <property type="term" value="C:cytoplasm"/>
    <property type="evidence" value="ECO:0007669"/>
    <property type="project" value="UniProtKB-SubCell"/>
</dbReference>
<evidence type="ECO:0000256" key="3">
    <source>
        <dbReference type="ARBA" id="ARBA00004496"/>
    </source>
</evidence>
<evidence type="ECO:0000256" key="7">
    <source>
        <dbReference type="ARBA" id="ARBA00023242"/>
    </source>
</evidence>
<dbReference type="PANTHER" id="PTHR41391:SF1">
    <property type="entry name" value="RESTRICTION OF TELOMERE CAPPING PROTEIN 4"/>
    <property type="match status" value="1"/>
</dbReference>
<keyword evidence="11" id="KW-1185">Reference proteome</keyword>
<comment type="function">
    <text evidence="1">May be involved in a process influencing telomere capping.</text>
</comment>
<organism evidence="10 11">
    <name type="scientific">Babjeviella inositovora NRRL Y-12698</name>
    <dbReference type="NCBI Taxonomy" id="984486"/>
    <lineage>
        <taxon>Eukaryota</taxon>
        <taxon>Fungi</taxon>
        <taxon>Dikarya</taxon>
        <taxon>Ascomycota</taxon>
        <taxon>Saccharomycotina</taxon>
        <taxon>Pichiomycetes</taxon>
        <taxon>Serinales incertae sedis</taxon>
        <taxon>Babjeviella</taxon>
    </lineage>
</organism>
<dbReference type="GO" id="GO:0005634">
    <property type="term" value="C:nucleus"/>
    <property type="evidence" value="ECO:0007669"/>
    <property type="project" value="UniProtKB-SubCell"/>
</dbReference>
<evidence type="ECO:0000256" key="2">
    <source>
        <dbReference type="ARBA" id="ARBA00004123"/>
    </source>
</evidence>
<feature type="region of interest" description="Disordered" evidence="8">
    <location>
        <begin position="471"/>
        <end position="522"/>
    </location>
</feature>
<dbReference type="GeneID" id="30146590"/>
<evidence type="ECO:0000313" key="11">
    <source>
        <dbReference type="Proteomes" id="UP000094336"/>
    </source>
</evidence>
<dbReference type="RefSeq" id="XP_018985686.1">
    <property type="nucleotide sequence ID" value="XM_019128737.1"/>
</dbReference>
<dbReference type="Proteomes" id="UP000094336">
    <property type="component" value="Unassembled WGS sequence"/>
</dbReference>
<gene>
    <name evidence="10" type="ORF">BABINDRAFT_161308</name>
</gene>
<dbReference type="Pfam" id="PF14474">
    <property type="entry name" value="RTC4"/>
    <property type="match status" value="1"/>
</dbReference>
<dbReference type="SMART" id="SM01312">
    <property type="entry name" value="RTC4"/>
    <property type="match status" value="1"/>
</dbReference>
<dbReference type="AlphaFoldDB" id="A0A1E3QRU7"/>
<proteinExistence type="inferred from homology"/>
<dbReference type="OrthoDB" id="128308at2759"/>
<protein>
    <recommendedName>
        <fullName evidence="5">Restriction of telomere capping protein 4</fullName>
    </recommendedName>
</protein>
<feature type="region of interest" description="Disordered" evidence="8">
    <location>
        <begin position="1"/>
        <end position="91"/>
    </location>
</feature>
<feature type="domain" description="Restriction of telomere capping protein 4 C-terminal" evidence="9">
    <location>
        <begin position="241"/>
        <end position="365"/>
    </location>
</feature>
<evidence type="ECO:0000256" key="6">
    <source>
        <dbReference type="ARBA" id="ARBA00022490"/>
    </source>
</evidence>
<feature type="region of interest" description="Disordered" evidence="8">
    <location>
        <begin position="163"/>
        <end position="186"/>
    </location>
</feature>
<evidence type="ECO:0000256" key="4">
    <source>
        <dbReference type="ARBA" id="ARBA00009461"/>
    </source>
</evidence>
<sequence>MAVSFEKKPMNSLSKLRSSPSSDRRSLSSAPIRPPSYTNTTVRDEDKIKKKTYGRNVRSGSGSLIPTSGQKANPHVHINTPNPRPVDDNDDGYLQNENNPSTLNSTYALSLEAAMRVEKNQEFSHLDKDLHAFSSDEDLYDRLRPTPASIGTNVHNAITKTNHTTQAGSNGKFCADSESSDSDSEPVAPVARTAAASLEDVFDQEVAKTEKKYTLKKIPIPLSEKALLKRLAPHLSLVPQILAGSQTSYFYSLARDIQDRSSNEEITLKEFSSLQISKLFSCGYIGPKRQTIAFLAIQKRYSAELLAAYSKNSTLRFWSIDSFASYVLANELLCRLVIEDYKCSEDQAYAVMESTADYGKYIADRVPTVFEEAESVPLSPEKADLKTIVQSDSILGALMGGIDDSESSDLDLEVSPVKRVKAEQGSRSGLKRFQSMENPVYISRKHELAPSPAKQALKSGFDPATKCYDKTSPVAKAEPPCDHLSEAEPQTSKKAGPNTTRADPILGMIGIGDDSSDDNLSE</sequence>
<keyword evidence="7" id="KW-0539">Nucleus</keyword>
<feature type="compositionally biased region" description="Polar residues" evidence="8">
    <location>
        <begin position="58"/>
        <end position="71"/>
    </location>
</feature>
<keyword evidence="6" id="KW-0963">Cytoplasm</keyword>
<dbReference type="InterPro" id="IPR039024">
    <property type="entry name" value="RTC4"/>
</dbReference>
<name>A0A1E3QRU7_9ASCO</name>
<dbReference type="EMBL" id="KV454430">
    <property type="protein sequence ID" value="ODQ80358.1"/>
    <property type="molecule type" value="Genomic_DNA"/>
</dbReference>
<comment type="similarity">
    <text evidence="4">Belongs to the RTC4 family.</text>
</comment>
<evidence type="ECO:0000256" key="1">
    <source>
        <dbReference type="ARBA" id="ARBA00002738"/>
    </source>
</evidence>
<feature type="compositionally biased region" description="Polar residues" evidence="8">
    <location>
        <begin position="488"/>
        <end position="501"/>
    </location>
</feature>
<evidence type="ECO:0000313" key="10">
    <source>
        <dbReference type="EMBL" id="ODQ80358.1"/>
    </source>
</evidence>
<dbReference type="STRING" id="984486.A0A1E3QRU7"/>
<evidence type="ECO:0000256" key="5">
    <source>
        <dbReference type="ARBA" id="ARBA00015162"/>
    </source>
</evidence>
<evidence type="ECO:0000259" key="9">
    <source>
        <dbReference type="SMART" id="SM01312"/>
    </source>
</evidence>
<comment type="subcellular location">
    <subcellularLocation>
        <location evidence="3">Cytoplasm</location>
    </subcellularLocation>
    <subcellularLocation>
        <location evidence="2">Nucleus</location>
    </subcellularLocation>
</comment>
<feature type="compositionally biased region" description="Low complexity" evidence="8">
    <location>
        <begin position="12"/>
        <end position="21"/>
    </location>
</feature>
<evidence type="ECO:0000256" key="8">
    <source>
        <dbReference type="SAM" id="MobiDB-lite"/>
    </source>
</evidence>
<dbReference type="PANTHER" id="PTHR41391">
    <property type="entry name" value="RESTRICTION OF TELOMERE CAPPING PROTEIN 4"/>
    <property type="match status" value="1"/>
</dbReference>
<accession>A0A1E3QRU7</accession>
<dbReference type="InterPro" id="IPR028094">
    <property type="entry name" value="RTC4_C"/>
</dbReference>